<name>A0A9W7ZM45_9FUNG</name>
<dbReference type="EMBL" id="JANBPU010000354">
    <property type="protein sequence ID" value="KAJ1912350.1"/>
    <property type="molecule type" value="Genomic_DNA"/>
</dbReference>
<comment type="caution">
    <text evidence="2">The sequence shown here is derived from an EMBL/GenBank/DDBJ whole genome shotgun (WGS) entry which is preliminary data.</text>
</comment>
<proteinExistence type="predicted"/>
<keyword evidence="3" id="KW-1185">Reference proteome</keyword>
<protein>
    <submittedName>
        <fullName evidence="2">Uncharacterized protein</fullName>
    </submittedName>
</protein>
<evidence type="ECO:0000256" key="1">
    <source>
        <dbReference type="SAM" id="SignalP"/>
    </source>
</evidence>
<keyword evidence="1" id="KW-0732">Signal</keyword>
<reference evidence="2" key="1">
    <citation type="submission" date="2022-07" db="EMBL/GenBank/DDBJ databases">
        <title>Phylogenomic reconstructions and comparative analyses of Kickxellomycotina fungi.</title>
        <authorList>
            <person name="Reynolds N.K."/>
            <person name="Stajich J.E."/>
            <person name="Barry K."/>
            <person name="Grigoriev I.V."/>
            <person name="Crous P."/>
            <person name="Smith M.E."/>
        </authorList>
    </citation>
    <scope>NUCLEOTIDE SEQUENCE</scope>
    <source>
        <strain evidence="2">NBRC 100468</strain>
    </source>
</reference>
<sequence>MKLVTLFFPTLALGAAISSRPGTIIESNQTPKDTNFNPINNNQQQQRISADLQELLLQPNVFSHENVAELQRRGFFDFFGSSGDDDENDKKVEEKKPEIKASDLFSFTDILPIVTNIASGNTVAAITQVGGLLSKLGGIPVGADIEKLVEDIPLIGPMLSKALKEVVGDFNIDIPTFFKIVKAISNHDLDFFKILDGVITKVNKVLKQGLIDYLDSLKEKGIMNVVSSGVGEVAKSLV</sequence>
<accession>A0A9W7ZM45</accession>
<dbReference type="AlphaFoldDB" id="A0A9W7ZM45"/>
<feature type="signal peptide" evidence="1">
    <location>
        <begin position="1"/>
        <end position="18"/>
    </location>
</feature>
<evidence type="ECO:0000313" key="3">
    <source>
        <dbReference type="Proteomes" id="UP001150538"/>
    </source>
</evidence>
<feature type="chain" id="PRO_5040848988" evidence="1">
    <location>
        <begin position="19"/>
        <end position="238"/>
    </location>
</feature>
<organism evidence="2 3">
    <name type="scientific">Mycoemilia scoparia</name>
    <dbReference type="NCBI Taxonomy" id="417184"/>
    <lineage>
        <taxon>Eukaryota</taxon>
        <taxon>Fungi</taxon>
        <taxon>Fungi incertae sedis</taxon>
        <taxon>Zoopagomycota</taxon>
        <taxon>Kickxellomycotina</taxon>
        <taxon>Kickxellomycetes</taxon>
        <taxon>Kickxellales</taxon>
        <taxon>Kickxellaceae</taxon>
        <taxon>Mycoemilia</taxon>
    </lineage>
</organism>
<evidence type="ECO:0000313" key="2">
    <source>
        <dbReference type="EMBL" id="KAJ1912350.1"/>
    </source>
</evidence>
<dbReference type="Proteomes" id="UP001150538">
    <property type="component" value="Unassembled WGS sequence"/>
</dbReference>
<gene>
    <name evidence="2" type="ORF">H4219_005639</name>
</gene>